<organism evidence="1 2">
    <name type="scientific">Candida verbasci</name>
    <dbReference type="NCBI Taxonomy" id="1227364"/>
    <lineage>
        <taxon>Eukaryota</taxon>
        <taxon>Fungi</taxon>
        <taxon>Dikarya</taxon>
        <taxon>Ascomycota</taxon>
        <taxon>Saccharomycotina</taxon>
        <taxon>Pichiomycetes</taxon>
        <taxon>Debaryomycetaceae</taxon>
        <taxon>Candida/Lodderomyces clade</taxon>
        <taxon>Candida</taxon>
    </lineage>
</organism>
<protein>
    <submittedName>
        <fullName evidence="1">Uncharacterized protein</fullName>
    </submittedName>
</protein>
<dbReference type="EMBL" id="CANTUO010000007">
    <property type="protein sequence ID" value="CAI5760604.1"/>
    <property type="molecule type" value="Genomic_DNA"/>
</dbReference>
<reference evidence="1" key="1">
    <citation type="submission" date="2022-12" db="EMBL/GenBank/DDBJ databases">
        <authorList>
            <person name="Brejova B."/>
        </authorList>
    </citation>
    <scope>NUCLEOTIDE SEQUENCE</scope>
</reference>
<comment type="caution">
    <text evidence="1">The sequence shown here is derived from an EMBL/GenBank/DDBJ whole genome shotgun (WGS) entry which is preliminary data.</text>
</comment>
<evidence type="ECO:0000313" key="1">
    <source>
        <dbReference type="EMBL" id="CAI5760604.1"/>
    </source>
</evidence>
<sequence>MNRHQLNEEIVDTLSRLTNIGYGSNDDLIDDLIDLTKDGVSEKTIMVILDLIFDTTSSSIKLEDKINLLENCLKPNENLSSDVFFKVNSTIGISQIYYKNNQKFQNKKLPQQFQLQVLDWVIDNFDFFKPSIIKSGSFALTILIKHLSFEFARFQISKIIILTLSDNDKIITSFRNKEVFYKIEILQSWHIKQVVELFIKFPLDIYLRELLSFFKFIKPELDYIIYSKEYYKTLNRLGNGLKHVYGWDDEFQNDRIKRSRPNRVTSRDLGNTSDGSLLIQNLVNRSRSDKLNPYLVFRSSLKDVKKTKVLILLILSNANFKAKLNKYIEVNLENSSINEPDETEKFTNQLEYLLEVIQNSYIMDAVNSLWRNKFLNVDTSNSNSPHKAFYLNADFLNQVKSIYIFDNNEYLNFEKLGEVFINPSLSCLSTKLIRKFEDAKIATITMRLEGPPSKAKIESIFNNKDDSEVKWLNLNYDGLKLKVLQEIDLFGFHGLGNLLFTSLKTLSGKRVVGGDQQVKKIQNMLRSNK</sequence>
<gene>
    <name evidence="1" type="ORF">CANVERA_P5113</name>
</gene>
<proteinExistence type="predicted"/>
<dbReference type="AlphaFoldDB" id="A0A9W4U331"/>
<keyword evidence="2" id="KW-1185">Reference proteome</keyword>
<dbReference type="OrthoDB" id="6347512at2759"/>
<accession>A0A9W4U331</accession>
<name>A0A9W4U331_9ASCO</name>
<evidence type="ECO:0000313" key="2">
    <source>
        <dbReference type="Proteomes" id="UP001152885"/>
    </source>
</evidence>
<dbReference type="Proteomes" id="UP001152885">
    <property type="component" value="Unassembled WGS sequence"/>
</dbReference>